<evidence type="ECO:0000313" key="3">
    <source>
        <dbReference type="Proteomes" id="UP000502706"/>
    </source>
</evidence>
<proteinExistence type="predicted"/>
<dbReference type="EMBL" id="CP045121">
    <property type="protein sequence ID" value="QIN78296.1"/>
    <property type="molecule type" value="Genomic_DNA"/>
</dbReference>
<dbReference type="RefSeq" id="WP_166395974.1">
    <property type="nucleotide sequence ID" value="NZ_CP045121.1"/>
</dbReference>
<protein>
    <submittedName>
        <fullName evidence="2">RES domain-containing protein</fullName>
    </submittedName>
</protein>
<dbReference type="Proteomes" id="UP000502706">
    <property type="component" value="Chromosome"/>
</dbReference>
<feature type="domain" description="RES" evidence="1">
    <location>
        <begin position="42"/>
        <end position="181"/>
    </location>
</feature>
<evidence type="ECO:0000313" key="2">
    <source>
        <dbReference type="EMBL" id="QIN78296.1"/>
    </source>
</evidence>
<dbReference type="InterPro" id="IPR014914">
    <property type="entry name" value="RES_dom"/>
</dbReference>
<gene>
    <name evidence="2" type="ORF">GBA65_06965</name>
</gene>
<dbReference type="AlphaFoldDB" id="A0A6G8PVS3"/>
<sequence length="210" mass="23323">MVVVDLPPPRRRPNPLFHDLPSGSRLVRLFDPSRHGATETGFRSYGPLLRFDHHLGDEDGTPGEDAERGIYYAARTLSGCLVEIFGDTGVVDLDRHHIASPILRRDLRLLDLRHNGAMRAGTKAAIAKVSERQLSQTWSRHFYETPEVYGEVDGVLYLNAHNDEDAIALYERASGALECPPERVMTLDDEVLRAAVLEAADDNDLVVADA</sequence>
<organism evidence="2 3">
    <name type="scientific">Rubrobacter marinus</name>
    <dbReference type="NCBI Taxonomy" id="2653852"/>
    <lineage>
        <taxon>Bacteria</taxon>
        <taxon>Bacillati</taxon>
        <taxon>Actinomycetota</taxon>
        <taxon>Rubrobacteria</taxon>
        <taxon>Rubrobacterales</taxon>
        <taxon>Rubrobacteraceae</taxon>
        <taxon>Rubrobacter</taxon>
    </lineage>
</organism>
<accession>A0A6G8PVS3</accession>
<reference evidence="2 3" key="1">
    <citation type="submission" date="2019-10" db="EMBL/GenBank/DDBJ databases">
        <title>Rubrobacter sp nov SCSIO 52915 isolated from a deep-sea sediment in the South China Sea.</title>
        <authorList>
            <person name="Chen R.W."/>
        </authorList>
    </citation>
    <scope>NUCLEOTIDE SEQUENCE [LARGE SCALE GENOMIC DNA]</scope>
    <source>
        <strain evidence="2 3">SCSIO 52915</strain>
    </source>
</reference>
<name>A0A6G8PVS3_9ACTN</name>
<dbReference type="Pfam" id="PF08808">
    <property type="entry name" value="RES"/>
    <property type="match status" value="1"/>
</dbReference>
<dbReference type="KEGG" id="rmar:GBA65_06965"/>
<keyword evidence="3" id="KW-1185">Reference proteome</keyword>
<evidence type="ECO:0000259" key="1">
    <source>
        <dbReference type="Pfam" id="PF08808"/>
    </source>
</evidence>